<dbReference type="AlphaFoldDB" id="A0A3N1P977"/>
<dbReference type="CDD" id="cd19166">
    <property type="entry name" value="HemeO-bac"/>
    <property type="match status" value="1"/>
</dbReference>
<organism evidence="1 2">
    <name type="scientific">Marinimicrobium koreense</name>
    <dbReference type="NCBI Taxonomy" id="306545"/>
    <lineage>
        <taxon>Bacteria</taxon>
        <taxon>Pseudomonadati</taxon>
        <taxon>Pseudomonadota</taxon>
        <taxon>Gammaproteobacteria</taxon>
        <taxon>Cellvibrionales</taxon>
        <taxon>Cellvibrionaceae</taxon>
        <taxon>Marinimicrobium</taxon>
    </lineage>
</organism>
<name>A0A3N1P977_9GAMM</name>
<reference evidence="1 2" key="1">
    <citation type="submission" date="2018-11" db="EMBL/GenBank/DDBJ databases">
        <title>Genomic Encyclopedia of Type Strains, Phase IV (KMG-IV): sequencing the most valuable type-strain genomes for metagenomic binning, comparative biology and taxonomic classification.</title>
        <authorList>
            <person name="Goeker M."/>
        </authorList>
    </citation>
    <scope>NUCLEOTIDE SEQUENCE [LARGE SCALE GENOMIC DNA]</scope>
    <source>
        <strain evidence="1 2">DSM 16974</strain>
    </source>
</reference>
<dbReference type="Pfam" id="PF01126">
    <property type="entry name" value="Heme_oxygenase"/>
    <property type="match status" value="1"/>
</dbReference>
<dbReference type="InterPro" id="IPR016084">
    <property type="entry name" value="Haem_Oase-like_multi-hlx"/>
</dbReference>
<dbReference type="InterPro" id="IPR016053">
    <property type="entry name" value="Haem_Oase-like"/>
</dbReference>
<evidence type="ECO:0000313" key="2">
    <source>
        <dbReference type="Proteomes" id="UP000273643"/>
    </source>
</evidence>
<dbReference type="GO" id="GO:0006788">
    <property type="term" value="P:heme oxidation"/>
    <property type="evidence" value="ECO:0007669"/>
    <property type="project" value="InterPro"/>
</dbReference>
<dbReference type="RefSeq" id="WP_170162884.1">
    <property type="nucleotide sequence ID" value="NZ_RJUK01000001.1"/>
</dbReference>
<proteinExistence type="predicted"/>
<dbReference type="Proteomes" id="UP000273643">
    <property type="component" value="Unassembled WGS sequence"/>
</dbReference>
<dbReference type="GO" id="GO:0004392">
    <property type="term" value="F:heme oxygenase (decyclizing) activity"/>
    <property type="evidence" value="ECO:0007669"/>
    <property type="project" value="InterPro"/>
</dbReference>
<evidence type="ECO:0000313" key="1">
    <source>
        <dbReference type="EMBL" id="ROQ21276.1"/>
    </source>
</evidence>
<dbReference type="EMBL" id="RJUK01000001">
    <property type="protein sequence ID" value="ROQ21276.1"/>
    <property type="molecule type" value="Genomic_DNA"/>
</dbReference>
<accession>A0A3N1P977</accession>
<dbReference type="SUPFAM" id="SSF48613">
    <property type="entry name" value="Heme oxygenase-like"/>
    <property type="match status" value="1"/>
</dbReference>
<gene>
    <name evidence="1" type="ORF">EDC38_1899</name>
</gene>
<protein>
    <submittedName>
        <fullName evidence="1">Heme oxygenase</fullName>
    </submittedName>
</protein>
<comment type="caution">
    <text evidence="1">The sequence shown here is derived from an EMBL/GenBank/DDBJ whole genome shotgun (WGS) entry which is preliminary data.</text>
</comment>
<dbReference type="Gene3D" id="1.20.910.10">
    <property type="entry name" value="Heme oxygenase-like"/>
    <property type="match status" value="1"/>
</dbReference>
<sequence length="204" mass="23381">MSHHQSLREALRVATRAEHKALEAQPLMQRLLSPELTLIEYGQILRAQRAYYRDLEPALWPLECQRRVRFPDADYRYHSRIPSLEQDCQVLQLPDDHDIEASLSQRQPLHSPEEALGVLYVLEGASQGGRVIARALNRSLGLTQGSGADFFHRHVTQDGWARLCPWLETIPMDGTWHCALTGAKATFTGLKAHFDHWQRQLSDR</sequence>
<keyword evidence="2" id="KW-1185">Reference proteome</keyword>